<evidence type="ECO:0000256" key="1">
    <source>
        <dbReference type="ARBA" id="ARBA00023015"/>
    </source>
</evidence>
<dbReference type="EMBL" id="BAAAEI010000006">
    <property type="protein sequence ID" value="GAA0346400.1"/>
    <property type="molecule type" value="Genomic_DNA"/>
</dbReference>
<organism evidence="5 6">
    <name type="scientific">Bowmanella denitrificans</name>
    <dbReference type="NCBI Taxonomy" id="366582"/>
    <lineage>
        <taxon>Bacteria</taxon>
        <taxon>Pseudomonadati</taxon>
        <taxon>Pseudomonadota</taxon>
        <taxon>Gammaproteobacteria</taxon>
        <taxon>Alteromonadales</taxon>
        <taxon>Alteromonadaceae</taxon>
        <taxon>Bowmanella</taxon>
    </lineage>
</organism>
<comment type="caution">
    <text evidence="5">The sequence shown here is derived from an EMBL/GenBank/DDBJ whole genome shotgun (WGS) entry which is preliminary data.</text>
</comment>
<dbReference type="InterPro" id="IPR039422">
    <property type="entry name" value="MarR/SlyA-like"/>
</dbReference>
<dbReference type="PANTHER" id="PTHR33164:SF64">
    <property type="entry name" value="TRANSCRIPTIONAL REGULATOR SLYA"/>
    <property type="match status" value="1"/>
</dbReference>
<dbReference type="Proteomes" id="UP001501757">
    <property type="component" value="Unassembled WGS sequence"/>
</dbReference>
<sequence>MFMLFGGKSMQLDFLDDLAELALGSRLKRLSERMLADAAAVYKAYGVEAQPRWFTLLALIYRQGPSSVVDAANALGLSQPAISQFCRQLTAQGYIALTSCEQDSRRKVIGLTEEGLAQVEYMQPMWRDVDAAAKSLCTDFENNFYQALQTLEQAMQKQSLYQRVMERKDAN</sequence>
<evidence type="ECO:0000313" key="6">
    <source>
        <dbReference type="Proteomes" id="UP001501757"/>
    </source>
</evidence>
<evidence type="ECO:0000256" key="3">
    <source>
        <dbReference type="ARBA" id="ARBA00023163"/>
    </source>
</evidence>
<name>A0ABP3GJ12_9ALTE</name>
<keyword evidence="3" id="KW-0804">Transcription</keyword>
<evidence type="ECO:0000256" key="2">
    <source>
        <dbReference type="ARBA" id="ARBA00023125"/>
    </source>
</evidence>
<dbReference type="Pfam" id="PF12802">
    <property type="entry name" value="MarR_2"/>
    <property type="match status" value="1"/>
</dbReference>
<proteinExistence type="predicted"/>
<protein>
    <recommendedName>
        <fullName evidence="4">HTH marR-type domain-containing protein</fullName>
    </recommendedName>
</protein>
<keyword evidence="1" id="KW-0805">Transcription regulation</keyword>
<dbReference type="Gene3D" id="1.10.10.10">
    <property type="entry name" value="Winged helix-like DNA-binding domain superfamily/Winged helix DNA-binding domain"/>
    <property type="match status" value="1"/>
</dbReference>
<accession>A0ABP3GJ12</accession>
<dbReference type="InterPro" id="IPR036390">
    <property type="entry name" value="WH_DNA-bd_sf"/>
</dbReference>
<dbReference type="PANTHER" id="PTHR33164">
    <property type="entry name" value="TRANSCRIPTIONAL REGULATOR, MARR FAMILY"/>
    <property type="match status" value="1"/>
</dbReference>
<dbReference type="InterPro" id="IPR036388">
    <property type="entry name" value="WH-like_DNA-bd_sf"/>
</dbReference>
<dbReference type="SMART" id="SM00347">
    <property type="entry name" value="HTH_MARR"/>
    <property type="match status" value="1"/>
</dbReference>
<evidence type="ECO:0000313" key="5">
    <source>
        <dbReference type="EMBL" id="GAA0346400.1"/>
    </source>
</evidence>
<dbReference type="SUPFAM" id="SSF46785">
    <property type="entry name" value="Winged helix' DNA-binding domain"/>
    <property type="match status" value="1"/>
</dbReference>
<keyword evidence="2" id="KW-0238">DNA-binding</keyword>
<evidence type="ECO:0000259" key="4">
    <source>
        <dbReference type="SMART" id="SM00347"/>
    </source>
</evidence>
<reference evidence="6" key="1">
    <citation type="journal article" date="2019" name="Int. J. Syst. Evol. Microbiol.">
        <title>The Global Catalogue of Microorganisms (GCM) 10K type strain sequencing project: providing services to taxonomists for standard genome sequencing and annotation.</title>
        <authorList>
            <consortium name="The Broad Institute Genomics Platform"/>
            <consortium name="The Broad Institute Genome Sequencing Center for Infectious Disease"/>
            <person name="Wu L."/>
            <person name="Ma J."/>
        </authorList>
    </citation>
    <scope>NUCLEOTIDE SEQUENCE [LARGE SCALE GENOMIC DNA]</scope>
    <source>
        <strain evidence="6">JCM 13378</strain>
    </source>
</reference>
<gene>
    <name evidence="5" type="ORF">GCM10009092_08580</name>
</gene>
<feature type="domain" description="HTH marR-type" evidence="4">
    <location>
        <begin position="40"/>
        <end position="134"/>
    </location>
</feature>
<dbReference type="InterPro" id="IPR000835">
    <property type="entry name" value="HTH_MarR-typ"/>
</dbReference>
<keyword evidence="6" id="KW-1185">Reference proteome</keyword>